<dbReference type="RefSeq" id="WP_136578432.1">
    <property type="nucleotide sequence ID" value="NZ_STFF01000004.1"/>
</dbReference>
<gene>
    <name evidence="1" type="ORF">FAM09_17580</name>
</gene>
<dbReference type="AlphaFoldDB" id="A0A4S8HSF2"/>
<dbReference type="Proteomes" id="UP000306918">
    <property type="component" value="Unassembled WGS sequence"/>
</dbReference>
<name>A0A4S8HSF2_9BACT</name>
<sequence>MNYKYIVVGIDGTGSREWMYKDGSNSGTYKFIRDVHYGAMDIDRRWFHGPSNTITGSDNEPILLEALDFIYQRISTLFPSIRTRSIKPLEMFDVNSCMQDRERTTQQMMENQGYDVKTRVPVMVTQQMLKTQPLTTDDVRVVLIGHSRGGLATTVIARMLSPLVRVYFMGLYDSVDRQNCIDGMNVENVRYVAHARRHPDVKSRTYFKNTSLKYIDVEQKEERFFHTSHGGIGGSYITDPREVSTFGDSACLATITTQTRAGKIEAINNPALVSKFGKKMDQICAEGSQEADQFIRAQAAKYGIPIS</sequence>
<accession>A0A4S8HSF2</accession>
<keyword evidence="2" id="KW-1185">Reference proteome</keyword>
<dbReference type="EMBL" id="STFF01000004">
    <property type="protein sequence ID" value="THU38478.1"/>
    <property type="molecule type" value="Genomic_DNA"/>
</dbReference>
<protein>
    <submittedName>
        <fullName evidence="1">Uncharacterized protein</fullName>
    </submittedName>
</protein>
<proteinExistence type="predicted"/>
<reference evidence="1 2" key="1">
    <citation type="submission" date="2019-04" db="EMBL/GenBank/DDBJ databases">
        <title>Niastella caeni sp. nov., isolated from activated sludge.</title>
        <authorList>
            <person name="Sheng M."/>
        </authorList>
    </citation>
    <scope>NUCLEOTIDE SEQUENCE [LARGE SCALE GENOMIC DNA]</scope>
    <source>
        <strain evidence="1 2">HX-2-15</strain>
    </source>
</reference>
<evidence type="ECO:0000313" key="2">
    <source>
        <dbReference type="Proteomes" id="UP000306918"/>
    </source>
</evidence>
<organism evidence="1 2">
    <name type="scientific">Niastella caeni</name>
    <dbReference type="NCBI Taxonomy" id="2569763"/>
    <lineage>
        <taxon>Bacteria</taxon>
        <taxon>Pseudomonadati</taxon>
        <taxon>Bacteroidota</taxon>
        <taxon>Chitinophagia</taxon>
        <taxon>Chitinophagales</taxon>
        <taxon>Chitinophagaceae</taxon>
        <taxon>Niastella</taxon>
    </lineage>
</organism>
<comment type="caution">
    <text evidence="1">The sequence shown here is derived from an EMBL/GenBank/DDBJ whole genome shotgun (WGS) entry which is preliminary data.</text>
</comment>
<evidence type="ECO:0000313" key="1">
    <source>
        <dbReference type="EMBL" id="THU38478.1"/>
    </source>
</evidence>
<dbReference type="OrthoDB" id="633864at2"/>